<keyword evidence="3" id="KW-1185">Reference proteome</keyword>
<evidence type="ECO:0000313" key="2">
    <source>
        <dbReference type="EMBL" id="RZC72205.1"/>
    </source>
</evidence>
<feature type="transmembrane region" description="Helical" evidence="1">
    <location>
        <begin position="30"/>
        <end position="55"/>
    </location>
</feature>
<accession>A0A4Y7KK00</accession>
<keyword evidence="1" id="KW-0812">Transmembrane</keyword>
<gene>
    <name evidence="2" type="ORF">C5167_035376</name>
</gene>
<dbReference type="EMBL" id="CM010721">
    <property type="protein sequence ID" value="RZC72205.1"/>
    <property type="molecule type" value="Genomic_DNA"/>
</dbReference>
<protein>
    <submittedName>
        <fullName evidence="2">Uncharacterized protein</fullName>
    </submittedName>
</protein>
<sequence>MQKLKVPLFNLVEDLGNDDLILDSISEKQLILVVVVPEELVVVSAMCGAVLGFMAKWPDMHWC</sequence>
<proteinExistence type="predicted"/>
<dbReference type="Proteomes" id="UP000316621">
    <property type="component" value="Chromosome 7"/>
</dbReference>
<evidence type="ECO:0000313" key="3">
    <source>
        <dbReference type="Proteomes" id="UP000316621"/>
    </source>
</evidence>
<evidence type="ECO:0000256" key="1">
    <source>
        <dbReference type="SAM" id="Phobius"/>
    </source>
</evidence>
<keyword evidence="1" id="KW-1133">Transmembrane helix</keyword>
<dbReference type="AlphaFoldDB" id="A0A4Y7KK00"/>
<organism evidence="2 3">
    <name type="scientific">Papaver somniferum</name>
    <name type="common">Opium poppy</name>
    <dbReference type="NCBI Taxonomy" id="3469"/>
    <lineage>
        <taxon>Eukaryota</taxon>
        <taxon>Viridiplantae</taxon>
        <taxon>Streptophyta</taxon>
        <taxon>Embryophyta</taxon>
        <taxon>Tracheophyta</taxon>
        <taxon>Spermatophyta</taxon>
        <taxon>Magnoliopsida</taxon>
        <taxon>Ranunculales</taxon>
        <taxon>Papaveraceae</taxon>
        <taxon>Papaveroideae</taxon>
        <taxon>Papaver</taxon>
    </lineage>
</organism>
<keyword evidence="1" id="KW-0472">Membrane</keyword>
<dbReference type="Gramene" id="RZC72205">
    <property type="protein sequence ID" value="RZC72205"/>
    <property type="gene ID" value="C5167_035376"/>
</dbReference>
<reference evidence="2 3" key="1">
    <citation type="journal article" date="2018" name="Science">
        <title>The opium poppy genome and morphinan production.</title>
        <authorList>
            <person name="Guo L."/>
            <person name="Winzer T."/>
            <person name="Yang X."/>
            <person name="Li Y."/>
            <person name="Ning Z."/>
            <person name="He Z."/>
            <person name="Teodor R."/>
            <person name="Lu Y."/>
            <person name="Bowser T.A."/>
            <person name="Graham I.A."/>
            <person name="Ye K."/>
        </authorList>
    </citation>
    <scope>NUCLEOTIDE SEQUENCE [LARGE SCALE GENOMIC DNA]</scope>
    <source>
        <strain evidence="3">cv. HN1</strain>
        <tissue evidence="2">Leaves</tissue>
    </source>
</reference>
<name>A0A4Y7KK00_PAPSO</name>